<dbReference type="AlphaFoldDB" id="A0A9W8B3G6"/>
<comment type="caution">
    <text evidence="6">The sequence shown here is derived from an EMBL/GenBank/DDBJ whole genome shotgun (WGS) entry which is preliminary data.</text>
</comment>
<gene>
    <name evidence="6" type="primary">SENP8</name>
    <name evidence="6" type="ORF">H4R34_001955</name>
</gene>
<dbReference type="PROSITE" id="PS50600">
    <property type="entry name" value="ULP_PROTEASE"/>
    <property type="match status" value="1"/>
</dbReference>
<keyword evidence="2" id="KW-0645">Protease</keyword>
<dbReference type="PANTHER" id="PTHR46468:SF1">
    <property type="entry name" value="SENTRIN-SPECIFIC PROTEASE 8"/>
    <property type="match status" value="1"/>
</dbReference>
<dbReference type="EC" id="3.4.22.68" evidence="6"/>
<feature type="domain" description="Ubiquitin-like protease family profile" evidence="5">
    <location>
        <begin position="12"/>
        <end position="222"/>
    </location>
</feature>
<dbReference type="SUPFAM" id="SSF54001">
    <property type="entry name" value="Cysteine proteinases"/>
    <property type="match status" value="1"/>
</dbReference>
<organism evidence="6 7">
    <name type="scientific">Dimargaris verticillata</name>
    <dbReference type="NCBI Taxonomy" id="2761393"/>
    <lineage>
        <taxon>Eukaryota</taxon>
        <taxon>Fungi</taxon>
        <taxon>Fungi incertae sedis</taxon>
        <taxon>Zoopagomycota</taxon>
        <taxon>Kickxellomycotina</taxon>
        <taxon>Dimargaritomycetes</taxon>
        <taxon>Dimargaritales</taxon>
        <taxon>Dimargaritaceae</taxon>
        <taxon>Dimargaris</taxon>
    </lineage>
</organism>
<evidence type="ECO:0000256" key="1">
    <source>
        <dbReference type="ARBA" id="ARBA00005234"/>
    </source>
</evidence>
<dbReference type="InterPro" id="IPR003653">
    <property type="entry name" value="Peptidase_C48_C"/>
</dbReference>
<protein>
    <submittedName>
        <fullName evidence="6">SUMO1 sentrin specific peptidase 8</fullName>
        <ecNumber evidence="6">3.4.22.68</ecNumber>
    </submittedName>
</protein>
<sequence>MLDPILLQYHSTTLRLSDFELLNGNRWLNDTVIGFYYEYLEQKHKPAMAYASLLSPTVAHWLTYAAYDDVAGNDDLLHAFRTRDYIFVPVNDGNEETKLAGTHWSLLVYAKRENKFIYYDSLNQYNTVAAKHTMNRIIQCLDVSGAQFVVIRVPLQKHVTSRILQRVILSKDYSGIGLFAVLQDDSWFWTIESDDMPDTQQWRVDIKMLVRQLQLEGIAAQP</sequence>
<dbReference type="InterPro" id="IPR044613">
    <property type="entry name" value="Nep1/2-like"/>
</dbReference>
<evidence type="ECO:0000313" key="7">
    <source>
        <dbReference type="Proteomes" id="UP001151582"/>
    </source>
</evidence>
<proteinExistence type="inferred from homology"/>
<keyword evidence="7" id="KW-1185">Reference proteome</keyword>
<dbReference type="EMBL" id="JANBQB010000113">
    <property type="protein sequence ID" value="KAJ1981742.1"/>
    <property type="molecule type" value="Genomic_DNA"/>
</dbReference>
<comment type="similarity">
    <text evidence="1">Belongs to the peptidase C48 family.</text>
</comment>
<dbReference type="OrthoDB" id="5065855at2759"/>
<keyword evidence="4" id="KW-0788">Thiol protease</keyword>
<dbReference type="Proteomes" id="UP001151582">
    <property type="component" value="Unassembled WGS sequence"/>
</dbReference>
<evidence type="ECO:0000259" key="5">
    <source>
        <dbReference type="PROSITE" id="PS50600"/>
    </source>
</evidence>
<evidence type="ECO:0000256" key="4">
    <source>
        <dbReference type="ARBA" id="ARBA00022807"/>
    </source>
</evidence>
<reference evidence="6" key="1">
    <citation type="submission" date="2022-07" db="EMBL/GenBank/DDBJ databases">
        <title>Phylogenomic reconstructions and comparative analyses of Kickxellomycotina fungi.</title>
        <authorList>
            <person name="Reynolds N.K."/>
            <person name="Stajich J.E."/>
            <person name="Barry K."/>
            <person name="Grigoriev I.V."/>
            <person name="Crous P."/>
            <person name="Smith M.E."/>
        </authorList>
    </citation>
    <scope>NUCLEOTIDE SEQUENCE</scope>
    <source>
        <strain evidence="6">RSA 567</strain>
    </source>
</reference>
<dbReference type="GO" id="GO:0019784">
    <property type="term" value="F:deNEDDylase activity"/>
    <property type="evidence" value="ECO:0007669"/>
    <property type="project" value="InterPro"/>
</dbReference>
<dbReference type="PANTHER" id="PTHR46468">
    <property type="entry name" value="SENTRIN-SPECIFIC PROTEASE 8"/>
    <property type="match status" value="1"/>
</dbReference>
<evidence type="ECO:0000256" key="2">
    <source>
        <dbReference type="ARBA" id="ARBA00022670"/>
    </source>
</evidence>
<dbReference type="GO" id="GO:0000338">
    <property type="term" value="P:protein deneddylation"/>
    <property type="evidence" value="ECO:0007669"/>
    <property type="project" value="TreeGrafter"/>
</dbReference>
<dbReference type="Pfam" id="PF02902">
    <property type="entry name" value="Peptidase_C48"/>
    <property type="match status" value="1"/>
</dbReference>
<keyword evidence="3 6" id="KW-0378">Hydrolase</keyword>
<dbReference type="Gene3D" id="3.40.395.10">
    <property type="entry name" value="Adenoviral Proteinase, Chain A"/>
    <property type="match status" value="1"/>
</dbReference>
<dbReference type="InterPro" id="IPR038765">
    <property type="entry name" value="Papain-like_cys_pep_sf"/>
</dbReference>
<evidence type="ECO:0000313" key="6">
    <source>
        <dbReference type="EMBL" id="KAJ1981742.1"/>
    </source>
</evidence>
<evidence type="ECO:0000256" key="3">
    <source>
        <dbReference type="ARBA" id="ARBA00022801"/>
    </source>
</evidence>
<dbReference type="GO" id="GO:0006508">
    <property type="term" value="P:proteolysis"/>
    <property type="evidence" value="ECO:0007669"/>
    <property type="project" value="UniProtKB-KW"/>
</dbReference>
<dbReference type="GO" id="GO:0008234">
    <property type="term" value="F:cysteine-type peptidase activity"/>
    <property type="evidence" value="ECO:0007669"/>
    <property type="project" value="UniProtKB-KW"/>
</dbReference>
<accession>A0A9W8B3G6</accession>
<name>A0A9W8B3G6_9FUNG</name>